<evidence type="ECO:0000259" key="10">
    <source>
        <dbReference type="PROSITE" id="PS50110"/>
    </source>
</evidence>
<dbReference type="InterPro" id="IPR039420">
    <property type="entry name" value="WalR-like"/>
</dbReference>
<sequence>MRILLVEDDPLLGDGLAAALGAQGFVVDWFTDGPQADAALAGAPYDAVVLDLGLPGEDGLHWLGRWRAAGQRTPVLVLTARDALEQRIAGLDTGADDYLIKPIDAAELAARLRAVRRRLAGRSEPVWTHGPLSYRPEAKSTLWQGQPVELTARETALLELFLSHPQRVLSKEVLLEKLYSWDQAVESNVLEVHIHHLRKKLHAKVVKTVRGLGYALGPAEELA</sequence>
<evidence type="ECO:0000256" key="5">
    <source>
        <dbReference type="ARBA" id="ARBA00023015"/>
    </source>
</evidence>
<evidence type="ECO:0000313" key="13">
    <source>
        <dbReference type="Proteomes" id="UP000586093"/>
    </source>
</evidence>
<name>A0A839HPJ6_9BURK</name>
<dbReference type="SMART" id="SM00862">
    <property type="entry name" value="Trans_reg_C"/>
    <property type="match status" value="1"/>
</dbReference>
<gene>
    <name evidence="12" type="ORF">H4F90_04455</name>
</gene>
<dbReference type="GO" id="GO:0000156">
    <property type="term" value="F:phosphorelay response regulator activity"/>
    <property type="evidence" value="ECO:0007669"/>
    <property type="project" value="TreeGrafter"/>
</dbReference>
<dbReference type="InterPro" id="IPR036388">
    <property type="entry name" value="WH-like_DNA-bd_sf"/>
</dbReference>
<dbReference type="Proteomes" id="UP000586093">
    <property type="component" value="Unassembled WGS sequence"/>
</dbReference>
<dbReference type="Pfam" id="PF00486">
    <property type="entry name" value="Trans_reg_C"/>
    <property type="match status" value="1"/>
</dbReference>
<keyword evidence="3 8" id="KW-0597">Phosphoprotein</keyword>
<organism evidence="12 13">
    <name type="scientific">Aquariibacter albus</name>
    <dbReference type="NCBI Taxonomy" id="2759899"/>
    <lineage>
        <taxon>Bacteria</taxon>
        <taxon>Pseudomonadati</taxon>
        <taxon>Pseudomonadota</taxon>
        <taxon>Betaproteobacteria</taxon>
        <taxon>Burkholderiales</taxon>
        <taxon>Sphaerotilaceae</taxon>
        <taxon>Aquariibacter</taxon>
    </lineage>
</organism>
<keyword evidence="7" id="KW-0804">Transcription</keyword>
<evidence type="ECO:0000313" key="12">
    <source>
        <dbReference type="EMBL" id="MBB1161229.1"/>
    </source>
</evidence>
<dbReference type="Pfam" id="PF00072">
    <property type="entry name" value="Response_reg"/>
    <property type="match status" value="1"/>
</dbReference>
<protein>
    <submittedName>
        <fullName evidence="12">Winged helix-turn-helix domain-containing protein</fullName>
    </submittedName>
</protein>
<evidence type="ECO:0000256" key="8">
    <source>
        <dbReference type="PROSITE-ProRule" id="PRU00169"/>
    </source>
</evidence>
<keyword evidence="4" id="KW-0902">Two-component regulatory system</keyword>
<dbReference type="GO" id="GO:0032993">
    <property type="term" value="C:protein-DNA complex"/>
    <property type="evidence" value="ECO:0007669"/>
    <property type="project" value="TreeGrafter"/>
</dbReference>
<dbReference type="InterPro" id="IPR001867">
    <property type="entry name" value="OmpR/PhoB-type_DNA-bd"/>
</dbReference>
<dbReference type="SUPFAM" id="SSF52172">
    <property type="entry name" value="CheY-like"/>
    <property type="match status" value="1"/>
</dbReference>
<dbReference type="PROSITE" id="PS51755">
    <property type="entry name" value="OMPR_PHOB"/>
    <property type="match status" value="1"/>
</dbReference>
<evidence type="ECO:0000259" key="11">
    <source>
        <dbReference type="PROSITE" id="PS51755"/>
    </source>
</evidence>
<evidence type="ECO:0000256" key="3">
    <source>
        <dbReference type="ARBA" id="ARBA00022553"/>
    </source>
</evidence>
<dbReference type="CDD" id="cd00383">
    <property type="entry name" value="trans_reg_C"/>
    <property type="match status" value="1"/>
</dbReference>
<evidence type="ECO:0000256" key="9">
    <source>
        <dbReference type="PROSITE-ProRule" id="PRU01091"/>
    </source>
</evidence>
<dbReference type="InterPro" id="IPR011006">
    <property type="entry name" value="CheY-like_superfamily"/>
</dbReference>
<accession>A0A839HPJ6</accession>
<keyword evidence="6 9" id="KW-0238">DNA-binding</keyword>
<evidence type="ECO:0000256" key="4">
    <source>
        <dbReference type="ARBA" id="ARBA00023012"/>
    </source>
</evidence>
<dbReference type="GO" id="GO:0000976">
    <property type="term" value="F:transcription cis-regulatory region binding"/>
    <property type="evidence" value="ECO:0007669"/>
    <property type="project" value="TreeGrafter"/>
</dbReference>
<keyword evidence="5" id="KW-0805">Transcription regulation</keyword>
<dbReference type="Gene3D" id="1.10.10.10">
    <property type="entry name" value="Winged helix-like DNA-binding domain superfamily/Winged helix DNA-binding domain"/>
    <property type="match status" value="1"/>
</dbReference>
<dbReference type="InterPro" id="IPR001789">
    <property type="entry name" value="Sig_transdc_resp-reg_receiver"/>
</dbReference>
<dbReference type="FunFam" id="3.40.50.2300:FF:000002">
    <property type="entry name" value="DNA-binding response regulator PhoP"/>
    <property type="match status" value="1"/>
</dbReference>
<evidence type="ECO:0000256" key="7">
    <source>
        <dbReference type="ARBA" id="ARBA00023163"/>
    </source>
</evidence>
<dbReference type="GO" id="GO:0006355">
    <property type="term" value="P:regulation of DNA-templated transcription"/>
    <property type="evidence" value="ECO:0007669"/>
    <property type="project" value="InterPro"/>
</dbReference>
<dbReference type="RefSeq" id="WP_182661840.1">
    <property type="nucleotide sequence ID" value="NZ_JACIVI010000001.1"/>
</dbReference>
<feature type="modified residue" description="4-aspartylphosphate" evidence="8">
    <location>
        <position position="51"/>
    </location>
</feature>
<feature type="DNA-binding region" description="OmpR/PhoB-type" evidence="9">
    <location>
        <begin position="124"/>
        <end position="218"/>
    </location>
</feature>
<dbReference type="PANTHER" id="PTHR48111:SF35">
    <property type="entry name" value="TRANSCRIPTIONAL REGULATORY PROTEIN QSEB"/>
    <property type="match status" value="1"/>
</dbReference>
<dbReference type="EMBL" id="JACIVI010000001">
    <property type="protein sequence ID" value="MBB1161229.1"/>
    <property type="molecule type" value="Genomic_DNA"/>
</dbReference>
<evidence type="ECO:0000256" key="6">
    <source>
        <dbReference type="ARBA" id="ARBA00023125"/>
    </source>
</evidence>
<feature type="domain" description="Response regulatory" evidence="10">
    <location>
        <begin position="2"/>
        <end position="116"/>
    </location>
</feature>
<dbReference type="SMART" id="SM00448">
    <property type="entry name" value="REC"/>
    <property type="match status" value="1"/>
</dbReference>
<evidence type="ECO:0000256" key="2">
    <source>
        <dbReference type="ARBA" id="ARBA00022490"/>
    </source>
</evidence>
<proteinExistence type="predicted"/>
<keyword evidence="2" id="KW-0963">Cytoplasm</keyword>
<feature type="domain" description="OmpR/PhoB-type" evidence="11">
    <location>
        <begin position="124"/>
        <end position="218"/>
    </location>
</feature>
<dbReference type="AlphaFoldDB" id="A0A839HPJ6"/>
<dbReference type="GO" id="GO:0005829">
    <property type="term" value="C:cytosol"/>
    <property type="evidence" value="ECO:0007669"/>
    <property type="project" value="TreeGrafter"/>
</dbReference>
<evidence type="ECO:0000256" key="1">
    <source>
        <dbReference type="ARBA" id="ARBA00004496"/>
    </source>
</evidence>
<dbReference type="PROSITE" id="PS50110">
    <property type="entry name" value="RESPONSE_REGULATORY"/>
    <property type="match status" value="1"/>
</dbReference>
<keyword evidence="13" id="KW-1185">Reference proteome</keyword>
<dbReference type="Gene3D" id="3.40.50.2300">
    <property type="match status" value="1"/>
</dbReference>
<reference evidence="12 13" key="1">
    <citation type="submission" date="2020-08" db="EMBL/GenBank/DDBJ databases">
        <title>Aquariorum lacteus gen. nov., sp. nov., a new member of the family Comamonadaceae, isolated from freshwater aquarium.</title>
        <authorList>
            <person name="Chun S.-J."/>
        </authorList>
    </citation>
    <scope>NUCLEOTIDE SEQUENCE [LARGE SCALE GENOMIC DNA]</scope>
    <source>
        <strain evidence="12 13">SJAQ100</strain>
    </source>
</reference>
<dbReference type="CDD" id="cd17624">
    <property type="entry name" value="REC_OmpR_PmrA-like"/>
    <property type="match status" value="1"/>
</dbReference>
<comment type="caution">
    <text evidence="12">The sequence shown here is derived from an EMBL/GenBank/DDBJ whole genome shotgun (WGS) entry which is preliminary data.</text>
</comment>
<comment type="subcellular location">
    <subcellularLocation>
        <location evidence="1">Cytoplasm</location>
    </subcellularLocation>
</comment>
<dbReference type="PANTHER" id="PTHR48111">
    <property type="entry name" value="REGULATOR OF RPOS"/>
    <property type="match status" value="1"/>
</dbReference>